<proteinExistence type="predicted"/>
<dbReference type="SMART" id="SM00635">
    <property type="entry name" value="BID_2"/>
    <property type="match status" value="3"/>
</dbReference>
<dbReference type="InterPro" id="IPR003343">
    <property type="entry name" value="Big_2"/>
</dbReference>
<evidence type="ECO:0000259" key="1">
    <source>
        <dbReference type="SMART" id="SM00635"/>
    </source>
</evidence>
<sequence length="391" mass="42901">MSIISLFCACNNEDESQAEPLKVIFDVSNLNLEVNETYTLHTIVVSGNIVREDAVWDSSDKNVATVDKGIVTAKAPGQTSILLTYKGQLCATCEVTVEEPIALTAITLDSHDLNFLVGKSDVIDTGTSYILDVSIEPENAPMPEFEWEAMNNDVVTFRTAFQGEKCVVYPIGIGTTTIKVTAKGTSLSDECTVTVSPRHVTGITCTESLSLFLGSSRQLEAKVIPDNVWDNSVIWESLNSDIATVDASGKVYGKTLGATEVVAKTNDGGFEAKCQVEVCEIDKFVTASSVCGTNGTTATYFYSYLRLHFNTNVDSPVHLLSIALYDEFGNLATSGRPDIICNEYTNIYRTKIHPPLPDGSFDFDTYPAHGWKFIITYVWNDKQYELIHINQ</sequence>
<dbReference type="AlphaFoldDB" id="A0A9D1EWX2"/>
<feature type="domain" description="BIG2" evidence="1">
    <location>
        <begin position="19"/>
        <end position="94"/>
    </location>
</feature>
<dbReference type="SUPFAM" id="SSF49373">
    <property type="entry name" value="Invasin/intimin cell-adhesion fragments"/>
    <property type="match status" value="2"/>
</dbReference>
<reference evidence="2" key="1">
    <citation type="submission" date="2020-10" db="EMBL/GenBank/DDBJ databases">
        <authorList>
            <person name="Gilroy R."/>
        </authorList>
    </citation>
    <scope>NUCLEOTIDE SEQUENCE</scope>
    <source>
        <strain evidence="2">6276</strain>
    </source>
</reference>
<evidence type="ECO:0000313" key="2">
    <source>
        <dbReference type="EMBL" id="HIS35348.1"/>
    </source>
</evidence>
<accession>A0A9D1EWX2</accession>
<dbReference type="EMBL" id="DVIU01000037">
    <property type="protein sequence ID" value="HIS35348.1"/>
    <property type="molecule type" value="Genomic_DNA"/>
</dbReference>
<dbReference type="Pfam" id="PF02368">
    <property type="entry name" value="Big_2"/>
    <property type="match status" value="2"/>
</dbReference>
<name>A0A9D1EWX2_9BACT</name>
<organism evidence="2 3">
    <name type="scientific">Candidatus Scatousia excrementigallinarum</name>
    <dbReference type="NCBI Taxonomy" id="2840935"/>
    <lineage>
        <taxon>Bacteria</taxon>
        <taxon>Candidatus Scatousia</taxon>
    </lineage>
</organism>
<reference evidence="2" key="2">
    <citation type="journal article" date="2021" name="PeerJ">
        <title>Extensive microbial diversity within the chicken gut microbiome revealed by metagenomics and culture.</title>
        <authorList>
            <person name="Gilroy R."/>
            <person name="Ravi A."/>
            <person name="Getino M."/>
            <person name="Pursley I."/>
            <person name="Horton D.L."/>
            <person name="Alikhan N.F."/>
            <person name="Baker D."/>
            <person name="Gharbi K."/>
            <person name="Hall N."/>
            <person name="Watson M."/>
            <person name="Adriaenssens E.M."/>
            <person name="Foster-Nyarko E."/>
            <person name="Jarju S."/>
            <person name="Secka A."/>
            <person name="Antonio M."/>
            <person name="Oren A."/>
            <person name="Chaudhuri R.R."/>
            <person name="La Ragione R."/>
            <person name="Hildebrand F."/>
            <person name="Pallen M.J."/>
        </authorList>
    </citation>
    <scope>NUCLEOTIDE SEQUENCE</scope>
    <source>
        <strain evidence="2">6276</strain>
    </source>
</reference>
<protein>
    <submittedName>
        <fullName evidence="2">Ig-like domain-containing protein</fullName>
    </submittedName>
</protein>
<comment type="caution">
    <text evidence="2">The sequence shown here is derived from an EMBL/GenBank/DDBJ whole genome shotgun (WGS) entry which is preliminary data.</text>
</comment>
<feature type="domain" description="BIG2" evidence="1">
    <location>
        <begin position="199"/>
        <end position="275"/>
    </location>
</feature>
<evidence type="ECO:0000313" key="3">
    <source>
        <dbReference type="Proteomes" id="UP000823928"/>
    </source>
</evidence>
<gene>
    <name evidence="2" type="ORF">IAC10_01770</name>
</gene>
<dbReference type="InterPro" id="IPR008964">
    <property type="entry name" value="Invasin/intimin_cell_adhesion"/>
</dbReference>
<feature type="domain" description="BIG2" evidence="1">
    <location>
        <begin position="102"/>
        <end position="192"/>
    </location>
</feature>
<dbReference type="Proteomes" id="UP000823928">
    <property type="component" value="Unassembled WGS sequence"/>
</dbReference>
<dbReference type="Gene3D" id="2.60.40.1080">
    <property type="match status" value="3"/>
</dbReference>